<dbReference type="AlphaFoldDB" id="A0AAW9NS57"/>
<dbReference type="Proteomes" id="UP001344888">
    <property type="component" value="Unassembled WGS sequence"/>
</dbReference>
<organism evidence="1 2">
    <name type="scientific">Metasolibacillus meyeri</name>
    <dbReference type="NCBI Taxonomy" id="1071052"/>
    <lineage>
        <taxon>Bacteria</taxon>
        <taxon>Bacillati</taxon>
        <taxon>Bacillota</taxon>
        <taxon>Bacilli</taxon>
        <taxon>Bacillales</taxon>
        <taxon>Caryophanaceae</taxon>
        <taxon>Metasolibacillus</taxon>
    </lineage>
</organism>
<protein>
    <submittedName>
        <fullName evidence="1">Uncharacterized protein</fullName>
    </submittedName>
</protein>
<sequence length="69" mass="7887">MKNTVFAFIKELEKECVTLQVNSQEVKVALIEENRNFIFEAIEQGTYIVPFNLVSGEVAVNISSLQFLY</sequence>
<gene>
    <name evidence="1" type="ORF">P9B03_02035</name>
</gene>
<dbReference type="RefSeq" id="WP_326121520.1">
    <property type="nucleotide sequence ID" value="NZ_JARSFG010000003.1"/>
</dbReference>
<proteinExistence type="predicted"/>
<evidence type="ECO:0000313" key="1">
    <source>
        <dbReference type="EMBL" id="MEC1177250.1"/>
    </source>
</evidence>
<comment type="caution">
    <text evidence="1">The sequence shown here is derived from an EMBL/GenBank/DDBJ whole genome shotgun (WGS) entry which is preliminary data.</text>
</comment>
<keyword evidence="2" id="KW-1185">Reference proteome</keyword>
<dbReference type="EMBL" id="JARSFG010000003">
    <property type="protein sequence ID" value="MEC1177250.1"/>
    <property type="molecule type" value="Genomic_DNA"/>
</dbReference>
<reference evidence="1 2" key="1">
    <citation type="submission" date="2023-03" db="EMBL/GenBank/DDBJ databases">
        <title>Bacillus Genome Sequencing.</title>
        <authorList>
            <person name="Dunlap C."/>
        </authorList>
    </citation>
    <scope>NUCLEOTIDE SEQUENCE [LARGE SCALE GENOMIC DNA]</scope>
    <source>
        <strain evidence="1 2">B-59205</strain>
    </source>
</reference>
<evidence type="ECO:0000313" key="2">
    <source>
        <dbReference type="Proteomes" id="UP001344888"/>
    </source>
</evidence>
<name>A0AAW9NS57_9BACL</name>
<accession>A0AAW9NS57</accession>